<dbReference type="PANTHER" id="PTHR46268:SF6">
    <property type="entry name" value="UNIVERSAL STRESS PROTEIN UP12"/>
    <property type="match status" value="1"/>
</dbReference>
<dbReference type="SUPFAM" id="SSF52402">
    <property type="entry name" value="Adenine nucleotide alpha hydrolases-like"/>
    <property type="match status" value="2"/>
</dbReference>
<dbReference type="PRINTS" id="PR01438">
    <property type="entry name" value="UNVRSLSTRESS"/>
</dbReference>
<accession>A0A919RH87</accession>
<evidence type="ECO:0000259" key="2">
    <source>
        <dbReference type="Pfam" id="PF00582"/>
    </source>
</evidence>
<dbReference type="Proteomes" id="UP000606172">
    <property type="component" value="Unassembled WGS sequence"/>
</dbReference>
<name>A0A919RH87_9ACTN</name>
<sequence length="302" mass="31887">MRADEAHAPVVVGYDGSPVSEAALRWAAKEAQARFTPLVVCHSWEWPFPMRPRDPSAMDTVRGLAEHTLSRGADLARRLAPGVMVRPRLEIGSPSAVLLIESAAAAMVVTGTRGLGGFEGLRLGSTALQVVTHAWCPVVLLGGTPSASGRIVVGVDASPGEGGALAFAFEEAALHQVALHAVRAWSWEDEDADPGDEIARRAAAVHFQATVSVWREKFPYVEVTTGFVNGPPTEVLTAAAERAELLVLGHRPRREGTDVPIGLVTQSVLLGAPCPVAVVRALAPSPEANIGGLHPGRFLPRE</sequence>
<evidence type="ECO:0000313" key="4">
    <source>
        <dbReference type="Proteomes" id="UP000606172"/>
    </source>
</evidence>
<dbReference type="Gene3D" id="3.40.50.620">
    <property type="entry name" value="HUPs"/>
    <property type="match status" value="2"/>
</dbReference>
<organism evidence="3 4">
    <name type="scientific">Sinosporangium siamense</name>
    <dbReference type="NCBI Taxonomy" id="1367973"/>
    <lineage>
        <taxon>Bacteria</taxon>
        <taxon>Bacillati</taxon>
        <taxon>Actinomycetota</taxon>
        <taxon>Actinomycetes</taxon>
        <taxon>Streptosporangiales</taxon>
        <taxon>Streptosporangiaceae</taxon>
        <taxon>Sinosporangium</taxon>
    </lineage>
</organism>
<dbReference type="InterPro" id="IPR006015">
    <property type="entry name" value="Universal_stress_UspA"/>
</dbReference>
<feature type="domain" description="UspA" evidence="2">
    <location>
        <begin position="150"/>
        <end position="280"/>
    </location>
</feature>
<dbReference type="AlphaFoldDB" id="A0A919RH87"/>
<dbReference type="Pfam" id="PF00582">
    <property type="entry name" value="Usp"/>
    <property type="match status" value="2"/>
</dbReference>
<comment type="caution">
    <text evidence="3">The sequence shown here is derived from an EMBL/GenBank/DDBJ whole genome shotgun (WGS) entry which is preliminary data.</text>
</comment>
<gene>
    <name evidence="3" type="ORF">Ssi02_40390</name>
</gene>
<dbReference type="EMBL" id="BOOW01000026">
    <property type="protein sequence ID" value="GII93808.1"/>
    <property type="molecule type" value="Genomic_DNA"/>
</dbReference>
<dbReference type="RefSeq" id="WP_204027470.1">
    <property type="nucleotide sequence ID" value="NZ_BOOW01000026.1"/>
</dbReference>
<protein>
    <submittedName>
        <fullName evidence="3">Stress-inducible protein</fullName>
    </submittedName>
</protein>
<proteinExistence type="inferred from homology"/>
<dbReference type="InterPro" id="IPR006016">
    <property type="entry name" value="UspA"/>
</dbReference>
<dbReference type="InterPro" id="IPR014729">
    <property type="entry name" value="Rossmann-like_a/b/a_fold"/>
</dbReference>
<feature type="domain" description="UspA" evidence="2">
    <location>
        <begin position="9"/>
        <end position="140"/>
    </location>
</feature>
<reference evidence="3" key="1">
    <citation type="submission" date="2021-01" db="EMBL/GenBank/DDBJ databases">
        <title>Whole genome shotgun sequence of Sinosporangium siamense NBRC 109515.</title>
        <authorList>
            <person name="Komaki H."/>
            <person name="Tamura T."/>
        </authorList>
    </citation>
    <scope>NUCLEOTIDE SEQUENCE</scope>
    <source>
        <strain evidence="3">NBRC 109515</strain>
    </source>
</reference>
<keyword evidence="4" id="KW-1185">Reference proteome</keyword>
<comment type="similarity">
    <text evidence="1">Belongs to the universal stress protein A family.</text>
</comment>
<evidence type="ECO:0000256" key="1">
    <source>
        <dbReference type="ARBA" id="ARBA00008791"/>
    </source>
</evidence>
<evidence type="ECO:0000313" key="3">
    <source>
        <dbReference type="EMBL" id="GII93808.1"/>
    </source>
</evidence>
<dbReference type="PANTHER" id="PTHR46268">
    <property type="entry name" value="STRESS RESPONSE PROTEIN NHAX"/>
    <property type="match status" value="1"/>
</dbReference>